<gene>
    <name evidence="1" type="ORF">L3Q82_003779</name>
</gene>
<dbReference type="EMBL" id="CM041532">
    <property type="protein sequence ID" value="KAI3375452.1"/>
    <property type="molecule type" value="Genomic_DNA"/>
</dbReference>
<dbReference type="Proteomes" id="UP000831701">
    <property type="component" value="Chromosome 2"/>
</dbReference>
<proteinExistence type="predicted"/>
<reference evidence="1" key="1">
    <citation type="submission" date="2022-04" db="EMBL/GenBank/DDBJ databases">
        <title>Jade perch genome.</title>
        <authorList>
            <person name="Chao B."/>
        </authorList>
    </citation>
    <scope>NUCLEOTIDE SEQUENCE</scope>
    <source>
        <strain evidence="1">CB-2022</strain>
    </source>
</reference>
<sequence length="789" mass="88336">MSAFYSPGRSCRPAFIQRLDYFATQQLSYFGFTDISLRPYHRPSFTSTRTSLSSHAGDTSTGSGCQGHRLDLRPNPHCTRPKRFLLRVMGLMEDGPMSLLRAGPGRAPWAKARPPGGPPQAWLQGRAFRQADSCDSTCYTTAAIIGAVIAAFLIVYVVWDKKVMNVLVLLALRIQNCYYAEKAAGDVILVSPPVPVMEGDSVSLHCRDKMAASSLPADFYKDGLLSVTGYKGNFTISTVSKSHEGLYKCSISGAEESAESWLAVRAHINLSPEENQESPESPSTEASPNLAMLLPVVFTIFCVAVLLVVGILYCWKHRVSGEVADPHMATYAVVRKPQKKRAPQHPLAQNSKMLCLKNGLFLKSLIFQPIVVIFLTNSCGGQSPSIVLVGEDIILPCHLDPGADAVSMILEWGRPDLKPRFVHVWHEGQNLLVNQNPSYKGRTSVSMEGLKQGDLSLKLSKVKLSDSGTYRCFVPELSRESTVQLTVGSASSPIIAGINITSNTGILHCESKGWYPEPEVLWLDGEGNLLSAGPPETVRGPDDLYTVSSRVTVEKRHSNRFTCRVQQKNINQTREAHIQFSGFIVSDECSAVSSNSAAHISIILAVVFICVLAVLVIVWKWRQNKTNIKMHQEEEAEQTEQKEQLMVNSKSKEDSDEKNKKLNEKKKKEEKQKDFLLVVNLLKEETSELKTLREKICHQKEDMEREKDENEKQVQSVEEETIKDRVNGYWKLRDIITDDQKKMKNRKQEYEKLLLHTDKVLIRAEKALREIKLQAEKEEVEVEENQHVT</sequence>
<keyword evidence="2" id="KW-1185">Reference proteome</keyword>
<evidence type="ECO:0000313" key="2">
    <source>
        <dbReference type="Proteomes" id="UP000831701"/>
    </source>
</evidence>
<protein>
    <submittedName>
        <fullName evidence="1">Uncharacterized protein</fullName>
    </submittedName>
</protein>
<organism evidence="1 2">
    <name type="scientific">Scortum barcoo</name>
    <name type="common">barcoo grunter</name>
    <dbReference type="NCBI Taxonomy" id="214431"/>
    <lineage>
        <taxon>Eukaryota</taxon>
        <taxon>Metazoa</taxon>
        <taxon>Chordata</taxon>
        <taxon>Craniata</taxon>
        <taxon>Vertebrata</taxon>
        <taxon>Euteleostomi</taxon>
        <taxon>Actinopterygii</taxon>
        <taxon>Neopterygii</taxon>
        <taxon>Teleostei</taxon>
        <taxon>Neoteleostei</taxon>
        <taxon>Acanthomorphata</taxon>
        <taxon>Eupercaria</taxon>
        <taxon>Centrarchiformes</taxon>
        <taxon>Terapontoidei</taxon>
        <taxon>Terapontidae</taxon>
        <taxon>Scortum</taxon>
    </lineage>
</organism>
<evidence type="ECO:0000313" key="1">
    <source>
        <dbReference type="EMBL" id="KAI3375452.1"/>
    </source>
</evidence>
<name>A0ACB8X5Y8_9TELE</name>
<comment type="caution">
    <text evidence="1">The sequence shown here is derived from an EMBL/GenBank/DDBJ whole genome shotgun (WGS) entry which is preliminary data.</text>
</comment>
<accession>A0ACB8X5Y8</accession>